<feature type="coiled-coil region" evidence="1">
    <location>
        <begin position="710"/>
        <end position="744"/>
    </location>
</feature>
<gene>
    <name evidence="3" type="ORF">H5P28_16880</name>
</gene>
<dbReference type="Proteomes" id="UP000546464">
    <property type="component" value="Unassembled WGS sequence"/>
</dbReference>
<protein>
    <submittedName>
        <fullName evidence="3">Uncharacterized protein</fullName>
    </submittedName>
</protein>
<evidence type="ECO:0000313" key="3">
    <source>
        <dbReference type="EMBL" id="MBC2595942.1"/>
    </source>
</evidence>
<organism evidence="3 4">
    <name type="scientific">Ruficoccus amylovorans</name>
    <dbReference type="NCBI Taxonomy" id="1804625"/>
    <lineage>
        <taxon>Bacteria</taxon>
        <taxon>Pseudomonadati</taxon>
        <taxon>Verrucomicrobiota</taxon>
        <taxon>Opitutia</taxon>
        <taxon>Puniceicoccales</taxon>
        <taxon>Cerasicoccaceae</taxon>
        <taxon>Ruficoccus</taxon>
    </lineage>
</organism>
<proteinExistence type="predicted"/>
<accession>A0A842HHQ7</accession>
<feature type="coiled-coil region" evidence="1">
    <location>
        <begin position="636"/>
        <end position="681"/>
    </location>
</feature>
<evidence type="ECO:0000313" key="4">
    <source>
        <dbReference type="Proteomes" id="UP000546464"/>
    </source>
</evidence>
<evidence type="ECO:0000256" key="1">
    <source>
        <dbReference type="SAM" id="Coils"/>
    </source>
</evidence>
<dbReference type="Gene3D" id="3.40.50.300">
    <property type="entry name" value="P-loop containing nucleotide triphosphate hydrolases"/>
    <property type="match status" value="1"/>
</dbReference>
<dbReference type="AlphaFoldDB" id="A0A842HHQ7"/>
<name>A0A842HHQ7_9BACT</name>
<dbReference type="SUPFAM" id="SSF52540">
    <property type="entry name" value="P-loop containing nucleoside triphosphate hydrolases"/>
    <property type="match status" value="2"/>
</dbReference>
<feature type="region of interest" description="Disordered" evidence="2">
    <location>
        <begin position="344"/>
        <end position="366"/>
    </location>
</feature>
<evidence type="ECO:0000256" key="2">
    <source>
        <dbReference type="SAM" id="MobiDB-lite"/>
    </source>
</evidence>
<comment type="caution">
    <text evidence="3">The sequence shown here is derived from an EMBL/GenBank/DDBJ whole genome shotgun (WGS) entry which is preliminary data.</text>
</comment>
<dbReference type="Pfam" id="PF13555">
    <property type="entry name" value="AAA_29"/>
    <property type="match status" value="1"/>
</dbReference>
<keyword evidence="4" id="KW-1185">Reference proteome</keyword>
<keyword evidence="1" id="KW-0175">Coiled coil</keyword>
<reference evidence="3 4" key="1">
    <citation type="submission" date="2020-07" db="EMBL/GenBank/DDBJ databases">
        <authorList>
            <person name="Feng X."/>
        </authorList>
    </citation>
    <scope>NUCLEOTIDE SEQUENCE [LARGE SCALE GENOMIC DNA]</scope>
    <source>
        <strain evidence="3 4">JCM31066</strain>
    </source>
</reference>
<dbReference type="Pfam" id="PF13558">
    <property type="entry name" value="SbcC_Walker_B"/>
    <property type="match status" value="1"/>
</dbReference>
<dbReference type="EMBL" id="JACHVB010000058">
    <property type="protein sequence ID" value="MBC2595942.1"/>
    <property type="molecule type" value="Genomic_DNA"/>
</dbReference>
<dbReference type="InterPro" id="IPR027417">
    <property type="entry name" value="P-loop_NTPase"/>
</dbReference>
<sequence length="1143" mass="132258">MDEDQGILEFAPDRSTAGFRLHEFSLFNWGTFHGRIHTIKPDGRTALLTGANGSGKSTLADAILTLLIDSRSRNYNQASGQMDQKRRKKERSERDYILGAYSQMHDDDLGHTRTQYLRKPGETHTVLLAVFYNENFNTYVSLAQVLWINTSGRIDRAFLVERRALTVAGDFDNLGSPSELRGRLRERGLDPIETFTAYSQRFHEYLYMPRDKSPMDIFNQAICIKDIANLTRFIRDYMLDDGGAAEKLANLRKNFEELRLTYQRILTDKERLTILDSLHNQHEQITLLDKDVQRWNARKESLRLFLADQEHELRSREQERLETQHATIKADILSADLQAEKEKNRAEDLKDQLNQSDEGRRLRELEKKKEELEGRLKPLQTRAKNFQEKALTWREGTQVDSAGSFAALMQAIGHELPAVKDAHEKADGELRKIEADMGKKREAQATLNTEVRSLLDRRNNIPNDFIERRSRIASAIGVQPGQLPYAGELLQVHESEPEWTGALERLARSFALSILVPESLRWKVDDFVHREHQRGLVVYHVVNAQERGTPNPLLKENSAANKLDIHPDAGEFRAWLERELSYRFPHECFESPGDAFHRADSALTLNGLIRQKGGERRKDDRSPIGDRSHDVLGWDNQAKLRALEENLRALQQAERELEVSRNRQKESCAKLRNRIDAANRLPDIAPRWEDIDWESVSVEIEQARQEIDILRKGSAAIQQLRDQLKEAQRLEQAARTRSSELNRQLGGIETQQGANNKSLNQCQVLIGAAEAARTDEFDPRAYHRELARMLAFPITSLASLDEARIDLEKEIDQNRQTAISQRNKLTSSIKHEMEQFLSRLQTEDARLHDELASGDLALPGYNASLYTPFQRLRQRILEDDLPKTEDRFRRLLHTNAIDEVHNFDNLLTTHADAIEKRIEKLNGHLRQIDFDRRKGTYIQLVPTRSHDDAQKRFRNLRRYALANSTEPQDNDESRLETYKHIEEFLRELEKDETWTQRVIDVRNWFEFRADEFNRETEVREQTYDGASGKSGGEKNRLASTILATAIAYQYGISVNERQSDTFRLVVVDEMFSKTDDEFSEYLLELFREFHLQLIIIQPLDSKIHLVQKYVERYHIVTRSGEVSTVRNLTVQEYSEAMATIQAS</sequence>
<dbReference type="RefSeq" id="WP_185676870.1">
    <property type="nucleotide sequence ID" value="NZ_JACHVB010000058.1"/>
</dbReference>